<comment type="caution">
    <text evidence="1">The sequence shown here is derived from an EMBL/GenBank/DDBJ whole genome shotgun (WGS) entry which is preliminary data.</text>
</comment>
<dbReference type="Proteomes" id="UP001433508">
    <property type="component" value="Unassembled WGS sequence"/>
</dbReference>
<evidence type="ECO:0000313" key="2">
    <source>
        <dbReference type="Proteomes" id="UP001433508"/>
    </source>
</evidence>
<gene>
    <name evidence="1" type="ORF">V1525DRAFT_67516</name>
</gene>
<accession>A0ACC3ST49</accession>
<evidence type="ECO:0000313" key="1">
    <source>
        <dbReference type="EMBL" id="KAK9234284.1"/>
    </source>
</evidence>
<proteinExistence type="predicted"/>
<dbReference type="EMBL" id="MU971492">
    <property type="protein sequence ID" value="KAK9234284.1"/>
    <property type="molecule type" value="Genomic_DNA"/>
</dbReference>
<name>A0ACC3ST49_LIPKO</name>
<protein>
    <submittedName>
        <fullName evidence="1">Uncharacterized protein</fullName>
    </submittedName>
</protein>
<reference evidence="2" key="1">
    <citation type="journal article" date="2024" name="Front. Bioeng. Biotechnol.">
        <title>Genome-scale model development and genomic sequencing of the oleaginous clade Lipomyces.</title>
        <authorList>
            <person name="Czajka J.J."/>
            <person name="Han Y."/>
            <person name="Kim J."/>
            <person name="Mondo S.J."/>
            <person name="Hofstad B.A."/>
            <person name="Robles A."/>
            <person name="Haridas S."/>
            <person name="Riley R."/>
            <person name="LaButti K."/>
            <person name="Pangilinan J."/>
            <person name="Andreopoulos W."/>
            <person name="Lipzen A."/>
            <person name="Yan J."/>
            <person name="Wang M."/>
            <person name="Ng V."/>
            <person name="Grigoriev I.V."/>
            <person name="Spatafora J.W."/>
            <person name="Magnuson J.K."/>
            <person name="Baker S.E."/>
            <person name="Pomraning K.R."/>
        </authorList>
    </citation>
    <scope>NUCLEOTIDE SEQUENCE [LARGE SCALE GENOMIC DNA]</scope>
    <source>
        <strain evidence="2">CBS 7786</strain>
    </source>
</reference>
<sequence>MRCRQLKRQQKRVNPGLSRSQISNKKIWTLCSKTRSYGLKKYEEPVPNENPSLEESYRNFRTNLVLSWILTNVVIALAITIQQSGRYCPE</sequence>
<organism evidence="1 2">
    <name type="scientific">Lipomyces kononenkoae</name>
    <name type="common">Yeast</name>
    <dbReference type="NCBI Taxonomy" id="34357"/>
    <lineage>
        <taxon>Eukaryota</taxon>
        <taxon>Fungi</taxon>
        <taxon>Dikarya</taxon>
        <taxon>Ascomycota</taxon>
        <taxon>Saccharomycotina</taxon>
        <taxon>Lipomycetes</taxon>
        <taxon>Lipomycetales</taxon>
        <taxon>Lipomycetaceae</taxon>
        <taxon>Lipomyces</taxon>
    </lineage>
</organism>
<keyword evidence="2" id="KW-1185">Reference proteome</keyword>